<proteinExistence type="predicted"/>
<feature type="transmembrane region" description="Helical" evidence="5">
    <location>
        <begin position="61"/>
        <end position="79"/>
    </location>
</feature>
<dbReference type="PANTHER" id="PTHR10361:SF28">
    <property type="entry name" value="P3 PROTEIN-RELATED"/>
    <property type="match status" value="1"/>
</dbReference>
<evidence type="ECO:0000256" key="5">
    <source>
        <dbReference type="SAM" id="Phobius"/>
    </source>
</evidence>
<keyword evidence="3 5" id="KW-1133">Transmembrane helix</keyword>
<feature type="transmembrane region" description="Helical" evidence="5">
    <location>
        <begin position="213"/>
        <end position="235"/>
    </location>
</feature>
<evidence type="ECO:0000313" key="6">
    <source>
        <dbReference type="EMBL" id="CCH48123.1"/>
    </source>
</evidence>
<evidence type="ECO:0000256" key="2">
    <source>
        <dbReference type="ARBA" id="ARBA00022692"/>
    </source>
</evidence>
<protein>
    <submittedName>
        <fullName evidence="6">Uncharacterized sodium-dependent transporter yocS</fullName>
    </submittedName>
</protein>
<dbReference type="Pfam" id="PF01758">
    <property type="entry name" value="SBF"/>
    <property type="match status" value="1"/>
</dbReference>
<sequence length="331" mass="36166">MNLRFFTYFFIVDTMPLFSHPSAMTFHALPQFIEKQFLAIAVILSAAALAFPVSFTWIKPHIPLGLGIIMFGMGLTLDFEDFRDIIRKWPLVALGVAMQYLIMPLAAVGICSLLNLPVEAVIGLIVVGACPGGTASNVIAYLARANVALSVTMTLAATCLAPLLTPAIVYLILEQQVEINFWSMVVSVFWIVVFPLMDGLILRRLFRRQLEPLLRYFPSLSIVVISLLIACIIGLNQKTLFALPLMVLVAVILHNSIGLAAGYGVARLFRCSKRDARTLAIEVGMQNSGLGVALAVKHFGAVTALPGALFSLWHNISGVTLARRWRADPDS</sequence>
<name>M1WV28_PSEP2</name>
<keyword evidence="2 5" id="KW-0812">Transmembrane</keyword>
<dbReference type="InterPro" id="IPR004710">
    <property type="entry name" value="Bilac:Na_transpt"/>
</dbReference>
<reference evidence="7" key="2">
    <citation type="journal article" date="2013" name="Stand. Genomic Sci.">
        <title>Complete genome sequence of Desulfocapsa sulfexigens, a marine deltaproteobacterium specialized in disproportionating inorganic sulfur compounds.</title>
        <authorList>
            <person name="Finster K.W."/>
            <person name="Kjeldsen K.U."/>
            <person name="Kube M."/>
            <person name="Reinhardt R."/>
            <person name="Mussmann M."/>
            <person name="Amann R."/>
            <person name="Schreiber L."/>
        </authorList>
    </citation>
    <scope>NUCLEOTIDE SEQUENCE [LARGE SCALE GENOMIC DNA]</scope>
    <source>
        <strain evidence="7">DSM 10523 / SB164P1</strain>
    </source>
</reference>
<evidence type="ECO:0000256" key="3">
    <source>
        <dbReference type="ARBA" id="ARBA00022989"/>
    </source>
</evidence>
<dbReference type="Gene3D" id="1.20.1530.20">
    <property type="match status" value="1"/>
</dbReference>
<keyword evidence="4 5" id="KW-0472">Membrane</keyword>
<dbReference type="InterPro" id="IPR002657">
    <property type="entry name" value="BilAc:Na_symport/Acr3"/>
</dbReference>
<dbReference type="Proteomes" id="UP000011724">
    <property type="component" value="Chromosome"/>
</dbReference>
<feature type="transmembrane region" description="Helical" evidence="5">
    <location>
        <begin position="179"/>
        <end position="201"/>
    </location>
</feature>
<evidence type="ECO:0000256" key="1">
    <source>
        <dbReference type="ARBA" id="ARBA00004141"/>
    </source>
</evidence>
<organism evidence="6 7">
    <name type="scientific">Pseudodesulfovibrio piezophilus (strain DSM 21447 / JCM 15486 / C1TLV30)</name>
    <name type="common">Desulfovibrio piezophilus</name>
    <dbReference type="NCBI Taxonomy" id="1322246"/>
    <lineage>
        <taxon>Bacteria</taxon>
        <taxon>Pseudomonadati</taxon>
        <taxon>Thermodesulfobacteriota</taxon>
        <taxon>Desulfovibrionia</taxon>
        <taxon>Desulfovibrionales</taxon>
        <taxon>Desulfovibrionaceae</taxon>
    </lineage>
</organism>
<accession>M1WV28</accession>
<feature type="transmembrane region" description="Helical" evidence="5">
    <location>
        <begin position="37"/>
        <end position="55"/>
    </location>
</feature>
<dbReference type="KEGG" id="dpi:BN4_10886"/>
<dbReference type="STRING" id="1322246.BN4_10886"/>
<keyword evidence="7" id="KW-1185">Reference proteome</keyword>
<dbReference type="GO" id="GO:0016020">
    <property type="term" value="C:membrane"/>
    <property type="evidence" value="ECO:0007669"/>
    <property type="project" value="UniProtKB-SubCell"/>
</dbReference>
<feature type="transmembrane region" description="Helical" evidence="5">
    <location>
        <begin position="155"/>
        <end position="173"/>
    </location>
</feature>
<reference evidence="6 7" key="1">
    <citation type="journal article" date="2013" name="PLoS ONE">
        <title>The first genomic and proteomic characterization of a deep-sea sulfate reducer: insights into the piezophilic lifestyle of Desulfovibrio piezophilus.</title>
        <authorList>
            <person name="Pradel N."/>
            <person name="Ji B."/>
            <person name="Gimenez G."/>
            <person name="Talla E."/>
            <person name="Lenoble P."/>
            <person name="Garel M."/>
            <person name="Tamburini C."/>
            <person name="Fourquet P."/>
            <person name="Lebrun R."/>
            <person name="Bertin P."/>
            <person name="Denis Y."/>
            <person name="Pophillat M."/>
            <person name="Barbe V."/>
            <person name="Ollivier B."/>
            <person name="Dolla A."/>
        </authorList>
    </citation>
    <scope>NUCLEOTIDE SEQUENCE [LARGE SCALE GENOMIC DNA]</scope>
    <source>
        <strain evidence="7">DSM 10523 / SB164P1</strain>
    </source>
</reference>
<feature type="transmembrane region" description="Helical" evidence="5">
    <location>
        <begin position="91"/>
        <end position="115"/>
    </location>
</feature>
<dbReference type="eggNOG" id="COG0385">
    <property type="taxonomic scope" value="Bacteria"/>
</dbReference>
<gene>
    <name evidence="6" type="primary">yocS</name>
    <name evidence="6" type="ordered locus">BN4_10886</name>
</gene>
<dbReference type="AlphaFoldDB" id="M1WV28"/>
<feature type="transmembrane region" description="Helical" evidence="5">
    <location>
        <begin position="121"/>
        <end position="143"/>
    </location>
</feature>
<dbReference type="BioCyc" id="DPIE1322246:BN4_RS04525-MONOMER"/>
<dbReference type="PANTHER" id="PTHR10361">
    <property type="entry name" value="SODIUM-BILE ACID COTRANSPORTER"/>
    <property type="match status" value="1"/>
</dbReference>
<dbReference type="InterPro" id="IPR038770">
    <property type="entry name" value="Na+/solute_symporter_sf"/>
</dbReference>
<dbReference type="PATRIC" id="fig|879567.3.peg.911"/>
<dbReference type="HOGENOM" id="CLU_034788_1_1_7"/>
<comment type="subcellular location">
    <subcellularLocation>
        <location evidence="1">Membrane</location>
        <topology evidence="1">Multi-pass membrane protein</topology>
    </subcellularLocation>
</comment>
<evidence type="ECO:0000256" key="4">
    <source>
        <dbReference type="ARBA" id="ARBA00023136"/>
    </source>
</evidence>
<feature type="transmembrane region" description="Helical" evidence="5">
    <location>
        <begin position="241"/>
        <end position="266"/>
    </location>
</feature>
<dbReference type="EMBL" id="FO203427">
    <property type="protein sequence ID" value="CCH48123.1"/>
    <property type="molecule type" value="Genomic_DNA"/>
</dbReference>
<evidence type="ECO:0000313" key="7">
    <source>
        <dbReference type="Proteomes" id="UP000011724"/>
    </source>
</evidence>